<keyword evidence="4 9" id="KW-0378">Hydrolase</keyword>
<organism evidence="9 10">
    <name type="scientific">Aquincola tertiaricarbonis</name>
    <dbReference type="NCBI Taxonomy" id="391953"/>
    <lineage>
        <taxon>Bacteria</taxon>
        <taxon>Pseudomonadati</taxon>
        <taxon>Pseudomonadota</taxon>
        <taxon>Betaproteobacteria</taxon>
        <taxon>Burkholderiales</taxon>
        <taxon>Sphaerotilaceae</taxon>
        <taxon>Aquincola</taxon>
    </lineage>
</organism>
<dbReference type="InterPro" id="IPR001915">
    <property type="entry name" value="Peptidase_M48"/>
</dbReference>
<keyword evidence="10" id="KW-1185">Reference proteome</keyword>
<evidence type="ECO:0000256" key="7">
    <source>
        <dbReference type="SAM" id="SignalP"/>
    </source>
</evidence>
<dbReference type="InterPro" id="IPR051156">
    <property type="entry name" value="Mito/Outer_Membr_Metalloprot"/>
</dbReference>
<evidence type="ECO:0000313" key="9">
    <source>
        <dbReference type="EMBL" id="URI10367.1"/>
    </source>
</evidence>
<dbReference type="Pfam" id="PF01435">
    <property type="entry name" value="Peptidase_M48"/>
    <property type="match status" value="1"/>
</dbReference>
<accession>A0ABY4SE13</accession>
<dbReference type="Proteomes" id="UP001056201">
    <property type="component" value="Chromosome 2"/>
</dbReference>
<evidence type="ECO:0000256" key="2">
    <source>
        <dbReference type="ARBA" id="ARBA00022670"/>
    </source>
</evidence>
<keyword evidence="5" id="KW-0862">Zinc</keyword>
<keyword evidence="2" id="KW-0645">Protease</keyword>
<comment type="cofactor">
    <cofactor evidence="1">
        <name>Zn(2+)</name>
        <dbReference type="ChEBI" id="CHEBI:29105"/>
    </cofactor>
</comment>
<dbReference type="RefSeq" id="WP_250198571.1">
    <property type="nucleotide sequence ID" value="NZ_CP097636.1"/>
</dbReference>
<dbReference type="EMBL" id="CP097636">
    <property type="protein sequence ID" value="URI10367.1"/>
    <property type="molecule type" value="Genomic_DNA"/>
</dbReference>
<keyword evidence="3" id="KW-0479">Metal-binding</keyword>
<feature type="chain" id="PRO_5046564885" evidence="7">
    <location>
        <begin position="27"/>
        <end position="522"/>
    </location>
</feature>
<evidence type="ECO:0000256" key="6">
    <source>
        <dbReference type="ARBA" id="ARBA00023049"/>
    </source>
</evidence>
<feature type="signal peptide" evidence="7">
    <location>
        <begin position="1"/>
        <end position="26"/>
    </location>
</feature>
<keyword evidence="7" id="KW-0732">Signal</keyword>
<dbReference type="GO" id="GO:0008237">
    <property type="term" value="F:metallopeptidase activity"/>
    <property type="evidence" value="ECO:0007669"/>
    <property type="project" value="UniProtKB-KW"/>
</dbReference>
<proteinExistence type="predicted"/>
<evidence type="ECO:0000313" key="10">
    <source>
        <dbReference type="Proteomes" id="UP001056201"/>
    </source>
</evidence>
<feature type="domain" description="Peptidase M48" evidence="8">
    <location>
        <begin position="96"/>
        <end position="267"/>
    </location>
</feature>
<evidence type="ECO:0000256" key="5">
    <source>
        <dbReference type="ARBA" id="ARBA00022833"/>
    </source>
</evidence>
<dbReference type="Gene3D" id="3.30.2010.10">
    <property type="entry name" value="Metalloproteases ('zincins'), catalytic domain"/>
    <property type="match status" value="1"/>
</dbReference>
<dbReference type="EC" id="3.4.24.-" evidence="9"/>
<evidence type="ECO:0000256" key="3">
    <source>
        <dbReference type="ARBA" id="ARBA00022723"/>
    </source>
</evidence>
<reference evidence="9" key="1">
    <citation type="submission" date="2022-05" db="EMBL/GenBank/DDBJ databases">
        <title>An RpoN-dependent PEP-CTERM gene is involved in floc formation of an Aquincola tertiaricarbonis strain.</title>
        <authorList>
            <person name="Qiu D."/>
            <person name="Xia M."/>
        </authorList>
    </citation>
    <scope>NUCLEOTIDE SEQUENCE</scope>
    <source>
        <strain evidence="9">RN12</strain>
    </source>
</reference>
<dbReference type="PANTHER" id="PTHR22726:SF1">
    <property type="entry name" value="METALLOENDOPEPTIDASE OMA1, MITOCHONDRIAL"/>
    <property type="match status" value="1"/>
</dbReference>
<evidence type="ECO:0000256" key="4">
    <source>
        <dbReference type="ARBA" id="ARBA00022801"/>
    </source>
</evidence>
<dbReference type="PANTHER" id="PTHR22726">
    <property type="entry name" value="METALLOENDOPEPTIDASE OMA1"/>
    <property type="match status" value="1"/>
</dbReference>
<evidence type="ECO:0000259" key="8">
    <source>
        <dbReference type="Pfam" id="PF01435"/>
    </source>
</evidence>
<name>A0ABY4SE13_AQUTE</name>
<gene>
    <name evidence="9" type="ORF">MW290_15230</name>
</gene>
<keyword evidence="6 9" id="KW-0482">Metalloprotease</keyword>
<sequence length="522" mass="55850">MKLTPLSLALALVITSLPATLSPAQAQVRLPSLGESVSEDVGVGAEKKLGDEIMRQVRRDADYIDDPLLLDYVQSVWSRLVAAARERGDIGADTDGVFAWEAFLVRDRSFNAFALPGGYVGVHLGLIAAAGTRDELASVLGHELSHVTQRHIARSISSSSRQSLVGMAAMILGVVAASRANSGDGINAAIIGSQAAMMQGQLNFSRDMEREADRIGFQVMTEAGYSPQGMAAMFEKLENASRLNDSGNYPYLRSHPLTTERIGEARMRAQASAQAAPAVVTPEHLVMQARARVLGDTGVSALRRAQSQAADSDRHPPAAERMAALYGSALASQQLREPQRAQAALDAARALAGTDPAVQRAFTLLQAQIWLDSGAAPRALAALQAIDDHSRPLMLMRAQAALDAARAAGMARTDPLRQGTDALQTWVADHPQDATAWSLLAQANTQQGLRLRAVRAEAEERAALGDLTGAIDRLRAGQRMARSGLQGGNDFVDASVIDARLRQIDALRRQLYADANRQPPRD</sequence>
<evidence type="ECO:0000256" key="1">
    <source>
        <dbReference type="ARBA" id="ARBA00001947"/>
    </source>
</evidence>
<protein>
    <submittedName>
        <fullName evidence="9">M48 family metalloprotease</fullName>
        <ecNumber evidence="9">3.4.24.-</ecNumber>
    </submittedName>
</protein>